<gene>
    <name evidence="3" type="ORF">ACOF00016_LOCUS267</name>
</gene>
<dbReference type="PANTHER" id="PTHR21343:SF10">
    <property type="entry name" value="DRTGG DOMAIN-CONTAINING PROTEIN"/>
    <property type="match status" value="1"/>
</dbReference>
<proteinExistence type="predicted"/>
<dbReference type="InterPro" id="IPR027417">
    <property type="entry name" value="P-loop_NTPase"/>
</dbReference>
<evidence type="ECO:0000313" key="3">
    <source>
        <dbReference type="EMBL" id="CAE0401966.1"/>
    </source>
</evidence>
<dbReference type="Gene3D" id="3.40.50.300">
    <property type="entry name" value="P-loop containing nucleotide triphosphate hydrolases"/>
    <property type="match status" value="1"/>
</dbReference>
<dbReference type="EMBL" id="HBIM01000301">
    <property type="protein sequence ID" value="CAE0401966.1"/>
    <property type="molecule type" value="Transcribed_RNA"/>
</dbReference>
<keyword evidence="1" id="KW-0315">Glutamine amidotransferase</keyword>
<protein>
    <submittedName>
        <fullName evidence="3">Uncharacterized protein</fullName>
    </submittedName>
</protein>
<dbReference type="AlphaFoldDB" id="A0A7S3NZQ2"/>
<feature type="region of interest" description="Disordered" evidence="2">
    <location>
        <begin position="17"/>
        <end position="38"/>
    </location>
</feature>
<evidence type="ECO:0000256" key="1">
    <source>
        <dbReference type="ARBA" id="ARBA00022962"/>
    </source>
</evidence>
<organism evidence="3">
    <name type="scientific">Amphora coffeiformis</name>
    <dbReference type="NCBI Taxonomy" id="265554"/>
    <lineage>
        <taxon>Eukaryota</taxon>
        <taxon>Sar</taxon>
        <taxon>Stramenopiles</taxon>
        <taxon>Ochrophyta</taxon>
        <taxon>Bacillariophyta</taxon>
        <taxon>Bacillariophyceae</taxon>
        <taxon>Bacillariophycidae</taxon>
        <taxon>Thalassiophysales</taxon>
        <taxon>Catenulaceae</taxon>
        <taxon>Amphora</taxon>
    </lineage>
</organism>
<reference evidence="3" key="1">
    <citation type="submission" date="2021-01" db="EMBL/GenBank/DDBJ databases">
        <authorList>
            <person name="Corre E."/>
            <person name="Pelletier E."/>
            <person name="Niang G."/>
            <person name="Scheremetjew M."/>
            <person name="Finn R."/>
            <person name="Kale V."/>
            <person name="Holt S."/>
            <person name="Cochrane G."/>
            <person name="Meng A."/>
            <person name="Brown T."/>
            <person name="Cohen L."/>
        </authorList>
    </citation>
    <scope>NUCLEOTIDE SEQUENCE</scope>
    <source>
        <strain evidence="3">CCMP127</strain>
    </source>
</reference>
<name>A0A7S3NZQ2_9STRA</name>
<dbReference type="SUPFAM" id="SSF52540">
    <property type="entry name" value="P-loop containing nucleoside triphosphate hydrolases"/>
    <property type="match status" value="1"/>
</dbReference>
<sequence>MASPCCNSVDYRKRFNSRGSSTEYSSEESSTGNLGANKPSLWVGEMSATSMENLLDGTHDLREEDPALALVYVYGDWISPRRASAKKDPATTMADRMQTWLRSTVKGLECQAICGDLLLTEDSVDDLDELPPQDLPALAIASQKGHSDRSKVQYLPIKPAILLEALGAKSRNSSAAVAVKQTIENAVRQIESDLQLTVTFEESQKAIRIFVAGDRSSVGKSSVCLGLLGNLLTMGYAPSDLAYIKPATQSESTQLIQIYCEKKGISCVPIGPLVYYRGFTRAFLAGETAPTDELLAACGSAVDRLARGGKRVILMDGVGFPAVGSICGTDNAAVALACSYPLENGTRKPAGVLLVGGSGVGSAVDAFNLNATYFERANMPVMGAIFNKLSTDEESFYSLENCKEQVTKYFEQSEHQRRWDRRAFGFCPLYDKLMGGGDAQTLAHADEWIKIFGHHVDVAGVLQAAQRVKNSPNLPVEPMRPFKRPKVSEHLRAPSRVGMSRLEIEQAAIRSGAPISA</sequence>
<dbReference type="PANTHER" id="PTHR21343">
    <property type="entry name" value="DETHIOBIOTIN SYNTHETASE"/>
    <property type="match status" value="1"/>
</dbReference>
<evidence type="ECO:0000256" key="2">
    <source>
        <dbReference type="SAM" id="MobiDB-lite"/>
    </source>
</evidence>
<feature type="compositionally biased region" description="Low complexity" evidence="2">
    <location>
        <begin position="20"/>
        <end position="31"/>
    </location>
</feature>
<accession>A0A7S3NZQ2</accession>